<dbReference type="Gene3D" id="2.40.50.140">
    <property type="entry name" value="Nucleic acid-binding proteins"/>
    <property type="match status" value="1"/>
</dbReference>
<dbReference type="Pfam" id="PF11967">
    <property type="entry name" value="RecO_N"/>
    <property type="match status" value="1"/>
</dbReference>
<feature type="domain" description="DNA replication/recombination mediator RecO N-terminal" evidence="8">
    <location>
        <begin position="1"/>
        <end position="67"/>
    </location>
</feature>
<dbReference type="GO" id="GO:0043590">
    <property type="term" value="C:bacterial nucleoid"/>
    <property type="evidence" value="ECO:0007669"/>
    <property type="project" value="TreeGrafter"/>
</dbReference>
<proteinExistence type="inferred from homology"/>
<dbReference type="Proteomes" id="UP000219036">
    <property type="component" value="Unassembled WGS sequence"/>
</dbReference>
<evidence type="ECO:0000256" key="3">
    <source>
        <dbReference type="ARBA" id="ARBA00022763"/>
    </source>
</evidence>
<evidence type="ECO:0000259" key="8">
    <source>
        <dbReference type="Pfam" id="PF11967"/>
    </source>
</evidence>
<reference evidence="10" key="1">
    <citation type="submission" date="2017-09" db="EMBL/GenBank/DDBJ databases">
        <authorList>
            <person name="Varghese N."/>
            <person name="Submissions S."/>
        </authorList>
    </citation>
    <scope>NUCLEOTIDE SEQUENCE [LARGE SCALE GENOMIC DNA]</scope>
    <source>
        <strain evidence="10">DSM 15103</strain>
    </source>
</reference>
<dbReference type="PANTHER" id="PTHR33991">
    <property type="entry name" value="DNA REPAIR PROTEIN RECO"/>
    <property type="match status" value="1"/>
</dbReference>
<evidence type="ECO:0000313" key="10">
    <source>
        <dbReference type="Proteomes" id="UP000219036"/>
    </source>
</evidence>
<dbReference type="HAMAP" id="MF_00201">
    <property type="entry name" value="RecO"/>
    <property type="match status" value="1"/>
</dbReference>
<keyword evidence="5 7" id="KW-0234">DNA repair</keyword>
<dbReference type="NCBIfam" id="TIGR00613">
    <property type="entry name" value="reco"/>
    <property type="match status" value="1"/>
</dbReference>
<comment type="similarity">
    <text evidence="1 7">Belongs to the RecO family.</text>
</comment>
<dbReference type="OrthoDB" id="9797083at2"/>
<evidence type="ECO:0000256" key="1">
    <source>
        <dbReference type="ARBA" id="ARBA00007452"/>
    </source>
</evidence>
<dbReference type="PANTHER" id="PTHR33991:SF1">
    <property type="entry name" value="DNA REPAIR PROTEIN RECO"/>
    <property type="match status" value="1"/>
</dbReference>
<evidence type="ECO:0000256" key="4">
    <source>
        <dbReference type="ARBA" id="ARBA00023172"/>
    </source>
</evidence>
<dbReference type="Pfam" id="PF02565">
    <property type="entry name" value="RecO_C"/>
    <property type="match status" value="1"/>
</dbReference>
<evidence type="ECO:0000256" key="2">
    <source>
        <dbReference type="ARBA" id="ARBA00021310"/>
    </source>
</evidence>
<sequence>MDFIKDEAIVLRKSPAGDYDLSITVYLRKYGKENIYIPKGQLLKSPFLHATEPFTWFKGIFTKRREKFFIKEIDKSRALGILISKEKDRFETAYFITELFNRYVIFPDEKVFILLKKSIYYLTQEIDTEVFKLNFLAKLIFLSGIFPEVDVCVRCGKMITEKTYKMFSIPEGGTVCKNCSKSKSYIQYCDIKNLRELKIVNFKNLNKLKIKNVGKLHHLLLEYLSKNY</sequence>
<dbReference type="AlphaFoldDB" id="A0A285NLK6"/>
<accession>A0A285NLK6</accession>
<keyword evidence="3 7" id="KW-0227">DNA damage</keyword>
<dbReference type="GO" id="GO:0006302">
    <property type="term" value="P:double-strand break repair"/>
    <property type="evidence" value="ECO:0007669"/>
    <property type="project" value="TreeGrafter"/>
</dbReference>
<keyword evidence="4 7" id="KW-0233">DNA recombination</keyword>
<dbReference type="InterPro" id="IPR042242">
    <property type="entry name" value="RecO_C"/>
</dbReference>
<gene>
    <name evidence="7" type="primary">recO</name>
    <name evidence="9" type="ORF">SAMN06265182_1855</name>
</gene>
<dbReference type="GO" id="GO:0006310">
    <property type="term" value="P:DNA recombination"/>
    <property type="evidence" value="ECO:0007669"/>
    <property type="project" value="UniProtKB-UniRule"/>
</dbReference>
<name>A0A285NLK6_9AQUI</name>
<evidence type="ECO:0000256" key="7">
    <source>
        <dbReference type="HAMAP-Rule" id="MF_00201"/>
    </source>
</evidence>
<dbReference type="InterPro" id="IPR003717">
    <property type="entry name" value="RecO"/>
</dbReference>
<dbReference type="InterPro" id="IPR012340">
    <property type="entry name" value="NA-bd_OB-fold"/>
</dbReference>
<dbReference type="SUPFAM" id="SSF57863">
    <property type="entry name" value="ArfGap/RecO-like zinc finger"/>
    <property type="match status" value="1"/>
</dbReference>
<dbReference type="InterPro" id="IPR037278">
    <property type="entry name" value="ARFGAP/RecO"/>
</dbReference>
<dbReference type="Gene3D" id="1.20.1440.120">
    <property type="entry name" value="Recombination protein O, C-terminal domain"/>
    <property type="match status" value="1"/>
</dbReference>
<evidence type="ECO:0000256" key="6">
    <source>
        <dbReference type="ARBA" id="ARBA00033409"/>
    </source>
</evidence>
<evidence type="ECO:0000313" key="9">
    <source>
        <dbReference type="EMBL" id="SNZ10390.1"/>
    </source>
</evidence>
<dbReference type="RefSeq" id="WP_097001005.1">
    <property type="nucleotide sequence ID" value="NZ_OBEI01000010.1"/>
</dbReference>
<dbReference type="InterPro" id="IPR022572">
    <property type="entry name" value="DNA_rep/recomb_RecO_N"/>
</dbReference>
<protein>
    <recommendedName>
        <fullName evidence="2 7">DNA repair protein RecO</fullName>
    </recommendedName>
    <alternativeName>
        <fullName evidence="6 7">Recombination protein O</fullName>
    </alternativeName>
</protein>
<keyword evidence="10" id="KW-1185">Reference proteome</keyword>
<dbReference type="EMBL" id="OBEI01000010">
    <property type="protein sequence ID" value="SNZ10390.1"/>
    <property type="molecule type" value="Genomic_DNA"/>
</dbReference>
<organism evidence="9 10">
    <name type="scientific">Persephonella hydrogeniphila</name>
    <dbReference type="NCBI Taxonomy" id="198703"/>
    <lineage>
        <taxon>Bacteria</taxon>
        <taxon>Pseudomonadati</taxon>
        <taxon>Aquificota</taxon>
        <taxon>Aquificia</taxon>
        <taxon>Aquificales</taxon>
        <taxon>Hydrogenothermaceae</taxon>
        <taxon>Persephonella</taxon>
    </lineage>
</organism>
<evidence type="ECO:0000256" key="5">
    <source>
        <dbReference type="ARBA" id="ARBA00023204"/>
    </source>
</evidence>
<comment type="function">
    <text evidence="7">Involved in DNA repair and RecF pathway recombination.</text>
</comment>